<evidence type="ECO:0000313" key="1">
    <source>
        <dbReference type="EMBL" id="MEU0708206.1"/>
    </source>
</evidence>
<evidence type="ECO:0000313" key="2">
    <source>
        <dbReference type="Proteomes" id="UP001550378"/>
    </source>
</evidence>
<protein>
    <submittedName>
        <fullName evidence="1">Uncharacterized protein</fullName>
    </submittedName>
</protein>
<name>A0ABV2W3U0_9ACTN</name>
<reference evidence="1 2" key="1">
    <citation type="submission" date="2024-06" db="EMBL/GenBank/DDBJ databases">
        <title>The Natural Products Discovery Center: Release of the First 8490 Sequenced Strains for Exploring Actinobacteria Biosynthetic Diversity.</title>
        <authorList>
            <person name="Kalkreuter E."/>
            <person name="Kautsar S.A."/>
            <person name="Yang D."/>
            <person name="Bader C.D."/>
            <person name="Teijaro C.N."/>
            <person name="Fluegel L."/>
            <person name="Davis C.M."/>
            <person name="Simpson J.R."/>
            <person name="Lauterbach L."/>
            <person name="Steele A.D."/>
            <person name="Gui C."/>
            <person name="Meng S."/>
            <person name="Li G."/>
            <person name="Viehrig K."/>
            <person name="Ye F."/>
            <person name="Su P."/>
            <person name="Kiefer A.F."/>
            <person name="Nichols A."/>
            <person name="Cepeda A.J."/>
            <person name="Yan W."/>
            <person name="Fan B."/>
            <person name="Jiang Y."/>
            <person name="Adhikari A."/>
            <person name="Zheng C.-J."/>
            <person name="Schuster L."/>
            <person name="Cowan T.M."/>
            <person name="Smanski M.J."/>
            <person name="Chevrette M.G."/>
            <person name="De Carvalho L.P.S."/>
            <person name="Shen B."/>
        </authorList>
    </citation>
    <scope>NUCLEOTIDE SEQUENCE [LARGE SCALE GENOMIC DNA]</scope>
    <source>
        <strain evidence="1 2">NPDC006337</strain>
    </source>
</reference>
<accession>A0ABV2W3U0</accession>
<proteinExistence type="predicted"/>
<dbReference type="EMBL" id="JBEXZR010000009">
    <property type="protein sequence ID" value="MEU0708206.1"/>
    <property type="molecule type" value="Genomic_DNA"/>
</dbReference>
<organism evidence="1 2">
    <name type="scientific">Streptomyces lavendulocolor</name>
    <dbReference type="NCBI Taxonomy" id="67316"/>
    <lineage>
        <taxon>Bacteria</taxon>
        <taxon>Bacillati</taxon>
        <taxon>Actinomycetota</taxon>
        <taxon>Actinomycetes</taxon>
        <taxon>Kitasatosporales</taxon>
        <taxon>Streptomycetaceae</taxon>
        <taxon>Streptomyces</taxon>
    </lineage>
</organism>
<dbReference type="RefSeq" id="WP_359653923.1">
    <property type="nucleotide sequence ID" value="NZ_JBEXZP010000031.1"/>
</dbReference>
<gene>
    <name evidence="1" type="ORF">ABZ508_12680</name>
</gene>
<dbReference type="Proteomes" id="UP001550378">
    <property type="component" value="Unassembled WGS sequence"/>
</dbReference>
<sequence length="233" mass="27479">MKRDADTGVNVDGADVWHERLGWTFGLIASDPAERAAALVRLAEAERNTQDAWNRYNRAWRRRYPLGRQAARRNYLEALRYSLPGGLWDRPTGPDISMWPGLPYALCFLEWEARYPHEWTRHAKSWGTKESLIRDVAAAHHDETVRRKLVELIETIVQRPYRCKDREYVRVARAVDSRDLRSRLERAACAGDPWAQRHARYVLWLLDRPEVPNTRHVWQTWLAAHPERKHQLM</sequence>
<keyword evidence="2" id="KW-1185">Reference proteome</keyword>
<comment type="caution">
    <text evidence="1">The sequence shown here is derived from an EMBL/GenBank/DDBJ whole genome shotgun (WGS) entry which is preliminary data.</text>
</comment>